<dbReference type="STRING" id="910964.GEAM_4343"/>
<dbReference type="CDD" id="cd05269">
    <property type="entry name" value="TMR_SDR_a"/>
    <property type="match status" value="1"/>
</dbReference>
<dbReference type="SUPFAM" id="SSF51735">
    <property type="entry name" value="NAD(P)-binding Rossmann-fold domains"/>
    <property type="match status" value="1"/>
</dbReference>
<dbReference type="InterPro" id="IPR008030">
    <property type="entry name" value="NmrA-like"/>
</dbReference>
<dbReference type="InterPro" id="IPR052718">
    <property type="entry name" value="NmrA-type_oxidoreductase"/>
</dbReference>
<name>A0A085G0H2_EWIA3</name>
<dbReference type="AlphaFoldDB" id="A0A085G0H2"/>
<dbReference type="OrthoDB" id="5510591at2"/>
<dbReference type="Pfam" id="PF05368">
    <property type="entry name" value="NmrA"/>
    <property type="match status" value="1"/>
</dbReference>
<dbReference type="Gene3D" id="3.40.50.720">
    <property type="entry name" value="NAD(P)-binding Rossmann-like Domain"/>
    <property type="match status" value="1"/>
</dbReference>
<reference evidence="2 3" key="1">
    <citation type="submission" date="2014-05" db="EMBL/GenBank/DDBJ databases">
        <title>ATOL: Assembling a taxonomically balanced genome-scale reconstruction of the evolutionary history of the Enterobacteriaceae.</title>
        <authorList>
            <person name="Plunkett G.III."/>
            <person name="Neeno-Eckwall E.C."/>
            <person name="Glasner J.D."/>
            <person name="Perna N.T."/>
        </authorList>
    </citation>
    <scope>NUCLEOTIDE SEQUENCE [LARGE SCALE GENOMIC DNA]</scope>
    <source>
        <strain evidence="2 3">ATCC 33852</strain>
    </source>
</reference>
<evidence type="ECO:0000313" key="2">
    <source>
        <dbReference type="EMBL" id="KFC77217.1"/>
    </source>
</evidence>
<dbReference type="PANTHER" id="PTHR47129">
    <property type="entry name" value="QUINONE OXIDOREDUCTASE 2"/>
    <property type="match status" value="1"/>
</dbReference>
<dbReference type="eggNOG" id="COG0702">
    <property type="taxonomic scope" value="Bacteria"/>
</dbReference>
<dbReference type="GeneID" id="78382266"/>
<keyword evidence="3" id="KW-1185">Reference proteome</keyword>
<gene>
    <name evidence="2" type="ORF">GEAM_4343</name>
</gene>
<evidence type="ECO:0000313" key="3">
    <source>
        <dbReference type="Proteomes" id="UP000028640"/>
    </source>
</evidence>
<protein>
    <submittedName>
        <fullName evidence="2">NADPH-quinone oxidoreductase</fullName>
    </submittedName>
</protein>
<organism evidence="2 3">
    <name type="scientific">Ewingella americana (strain ATCC 33852 / DSM 4580 / CCUG 14506 / JCM 5911 / LMG 7869 / NCTC 12157 / CDC 1468-78)</name>
    <dbReference type="NCBI Taxonomy" id="910964"/>
    <lineage>
        <taxon>Bacteria</taxon>
        <taxon>Pseudomonadati</taxon>
        <taxon>Pseudomonadota</taxon>
        <taxon>Gammaproteobacteria</taxon>
        <taxon>Enterobacterales</taxon>
        <taxon>Yersiniaceae</taxon>
        <taxon>Ewingella</taxon>
    </lineage>
</organism>
<proteinExistence type="predicted"/>
<feature type="domain" description="NmrA-like" evidence="1">
    <location>
        <begin position="2"/>
        <end position="248"/>
    </location>
</feature>
<dbReference type="Proteomes" id="UP000028640">
    <property type="component" value="Unassembled WGS sequence"/>
</dbReference>
<comment type="caution">
    <text evidence="2">The sequence shown here is derived from an EMBL/GenBank/DDBJ whole genome shotgun (WGS) entry which is preliminary data.</text>
</comment>
<sequence>MIAITGATGQLGRLVIAALLKKVPANQIVAAVRSPAKAKELSDLGVDVRQADYTQPATLDSAFKGVEKVLLISSNEIGQREAQHQAVIDAAKRAGVKLIAYTSLLHADTTKLGLGTEHRATEAALKASGVPAVILRNGWYTENYAASIAPALAHNAFIGAVGEGRISSATREDYAEAAAAVLQLENQGGKIYELAGDESYTLAEFSAEIARQSGKKVDYVNLSQDEFAKALLGAGLPEGFANLLADSDAGAAQGGLFDDSKTLSKLIGRKTTPYQEVIEATLKSL</sequence>
<dbReference type="EMBL" id="JMPJ01000076">
    <property type="protein sequence ID" value="KFC77217.1"/>
    <property type="molecule type" value="Genomic_DNA"/>
</dbReference>
<dbReference type="PANTHER" id="PTHR47129:SF1">
    <property type="entry name" value="NMRA-LIKE DOMAIN-CONTAINING PROTEIN"/>
    <property type="match status" value="1"/>
</dbReference>
<dbReference type="RefSeq" id="WP_034796055.1">
    <property type="nucleotide sequence ID" value="NZ_JMPJ01000076.1"/>
</dbReference>
<dbReference type="Gene3D" id="3.90.25.10">
    <property type="entry name" value="UDP-galactose 4-epimerase, domain 1"/>
    <property type="match status" value="1"/>
</dbReference>
<evidence type="ECO:0000259" key="1">
    <source>
        <dbReference type="Pfam" id="PF05368"/>
    </source>
</evidence>
<accession>A0A085G0H2</accession>
<dbReference type="InterPro" id="IPR036291">
    <property type="entry name" value="NAD(P)-bd_dom_sf"/>
</dbReference>